<dbReference type="EMBL" id="CP000259">
    <property type="protein sequence ID" value="ABF32201.1"/>
    <property type="molecule type" value="Genomic_DNA"/>
</dbReference>
<accession>Q1JLL8</accession>
<reference evidence="1 2" key="1">
    <citation type="journal article" date="2006" name="Proc. Natl. Acad. Sci. U.S.A.">
        <title>Molecular genetic anatomy of inter- and intraserotype variation in the human bacterial pathogen group A Streptococcus.</title>
        <authorList>
            <person name="Beres S.B."/>
            <person name="Richter E.W."/>
            <person name="Nagiec M.J."/>
            <person name="Sumby P."/>
            <person name="Porcella S.F."/>
            <person name="DeLeo F.R."/>
            <person name="Musser J.M."/>
        </authorList>
    </citation>
    <scope>NUCLEOTIDE SEQUENCE [LARGE SCALE GENOMIC DNA]</scope>
    <source>
        <strain evidence="1 2">MGAS9429</strain>
    </source>
</reference>
<sequence length="34" mass="4213">MMRTLLDLIYKHHKKVIQRRDKVSSDIPFSKWLE</sequence>
<organism evidence="1 2">
    <name type="scientific">Streptococcus pyogenes serotype M12 (strain MGAS9429)</name>
    <dbReference type="NCBI Taxonomy" id="370551"/>
    <lineage>
        <taxon>Bacteria</taxon>
        <taxon>Bacillati</taxon>
        <taxon>Bacillota</taxon>
        <taxon>Bacilli</taxon>
        <taxon>Lactobacillales</taxon>
        <taxon>Streptococcaceae</taxon>
        <taxon>Streptococcus</taxon>
    </lineage>
</organism>
<evidence type="ECO:0000313" key="2">
    <source>
        <dbReference type="Proteomes" id="UP000002433"/>
    </source>
</evidence>
<dbReference type="HOGENOM" id="CLU_3376375_0_0_9"/>
<protein>
    <submittedName>
        <fullName evidence="1">Uncharacterized protein</fullName>
    </submittedName>
</protein>
<dbReference type="Proteomes" id="UP000002433">
    <property type="component" value="Chromosome"/>
</dbReference>
<dbReference type="KEGG" id="spk:MGAS9429_Spy1014"/>
<proteinExistence type="predicted"/>
<dbReference type="AlphaFoldDB" id="Q1JLL8"/>
<gene>
    <name evidence="1" type="ordered locus">MGAS9429_Spy1014</name>
</gene>
<evidence type="ECO:0000313" key="1">
    <source>
        <dbReference type="EMBL" id="ABF32201.1"/>
    </source>
</evidence>
<name>Q1JLL8_STRPC</name>